<dbReference type="InParanoid" id="A0A4V6RHE1"/>
<keyword evidence="3" id="KW-1185">Reference proteome</keyword>
<keyword evidence="1" id="KW-0812">Transmembrane</keyword>
<keyword evidence="1" id="KW-1133">Transmembrane helix</keyword>
<gene>
    <name evidence="2" type="ORF">EX30DRAFT_64280</name>
</gene>
<dbReference type="AlphaFoldDB" id="A0A4V6RHE1"/>
<keyword evidence="1" id="KW-0472">Membrane</keyword>
<accession>A0A4V6RHE1</accession>
<reference evidence="2 3" key="1">
    <citation type="submission" date="2019-04" db="EMBL/GenBank/DDBJ databases">
        <title>Comparative genomics and transcriptomics to analyze fruiting body development in filamentous ascomycetes.</title>
        <authorList>
            <consortium name="DOE Joint Genome Institute"/>
            <person name="Lutkenhaus R."/>
            <person name="Traeger S."/>
            <person name="Breuer J."/>
            <person name="Kuo A."/>
            <person name="Lipzen A."/>
            <person name="Pangilinan J."/>
            <person name="Dilworth D."/>
            <person name="Sandor L."/>
            <person name="Poggeler S."/>
            <person name="Barry K."/>
            <person name="Grigoriev I.V."/>
            <person name="Nowrousian M."/>
        </authorList>
    </citation>
    <scope>NUCLEOTIDE SEQUENCE [LARGE SCALE GENOMIC DNA]</scope>
    <source>
        <strain evidence="2 3">CBS 389.68</strain>
    </source>
</reference>
<proteinExistence type="predicted"/>
<protein>
    <submittedName>
        <fullName evidence="2">Uncharacterized protein</fullName>
    </submittedName>
</protein>
<sequence>MPAAKPQRSSSPIKPPIHPFQRSHFYPHDEFTNHPRHFCCAVYRIGTFTIGWVGCICISHYHSPASLPSIIENHSIHHLTPTHQELRNSTQMLHFYFAAILTPLFTAFVLAVPLPKEMVKRRVEGELKPFVGVWGIGAEIEWCVGASVVVEGGMEV</sequence>
<evidence type="ECO:0000313" key="2">
    <source>
        <dbReference type="EMBL" id="TGZ80235.1"/>
    </source>
</evidence>
<evidence type="ECO:0000313" key="3">
    <source>
        <dbReference type="Proteomes" id="UP000298138"/>
    </source>
</evidence>
<dbReference type="EMBL" id="ML220126">
    <property type="protein sequence ID" value="TGZ80235.1"/>
    <property type="molecule type" value="Genomic_DNA"/>
</dbReference>
<organism evidence="2 3">
    <name type="scientific">Ascodesmis nigricans</name>
    <dbReference type="NCBI Taxonomy" id="341454"/>
    <lineage>
        <taxon>Eukaryota</taxon>
        <taxon>Fungi</taxon>
        <taxon>Dikarya</taxon>
        <taxon>Ascomycota</taxon>
        <taxon>Pezizomycotina</taxon>
        <taxon>Pezizomycetes</taxon>
        <taxon>Pezizales</taxon>
        <taxon>Ascodesmidaceae</taxon>
        <taxon>Ascodesmis</taxon>
    </lineage>
</organism>
<name>A0A4V6RHE1_9PEZI</name>
<evidence type="ECO:0000256" key="1">
    <source>
        <dbReference type="SAM" id="Phobius"/>
    </source>
</evidence>
<dbReference type="Proteomes" id="UP000298138">
    <property type="component" value="Unassembled WGS sequence"/>
</dbReference>
<feature type="transmembrane region" description="Helical" evidence="1">
    <location>
        <begin position="41"/>
        <end position="61"/>
    </location>
</feature>
<feature type="transmembrane region" description="Helical" evidence="1">
    <location>
        <begin position="93"/>
        <end position="112"/>
    </location>
</feature>